<evidence type="ECO:0000259" key="2">
    <source>
        <dbReference type="SMART" id="SM00287"/>
    </source>
</evidence>
<dbReference type="SMART" id="SM00287">
    <property type="entry name" value="SH3b"/>
    <property type="match status" value="1"/>
</dbReference>
<dbReference type="AlphaFoldDB" id="A0A1I7N5G8"/>
<keyword evidence="1" id="KW-0732">Signal</keyword>
<keyword evidence="4" id="KW-1185">Reference proteome</keyword>
<sequence>MRIVFSLALVALAFTPALAAPTARVSGGNVAVRSGPGMGYGIIGRIPNGTEVSLDYCTRNDRWCLVTDSGWVDASWLVGWSAKIQATPPDFMGPGW</sequence>
<organism evidence="3 4">
    <name type="scientific">Devosia crocina</name>
    <dbReference type="NCBI Taxonomy" id="429728"/>
    <lineage>
        <taxon>Bacteria</taxon>
        <taxon>Pseudomonadati</taxon>
        <taxon>Pseudomonadota</taxon>
        <taxon>Alphaproteobacteria</taxon>
        <taxon>Hyphomicrobiales</taxon>
        <taxon>Devosiaceae</taxon>
        <taxon>Devosia</taxon>
    </lineage>
</organism>
<dbReference type="Pfam" id="PF08239">
    <property type="entry name" value="SH3_3"/>
    <property type="match status" value="1"/>
</dbReference>
<dbReference type="Gene3D" id="2.30.30.40">
    <property type="entry name" value="SH3 Domains"/>
    <property type="match status" value="1"/>
</dbReference>
<dbReference type="InterPro" id="IPR003646">
    <property type="entry name" value="SH3-like_bac-type"/>
</dbReference>
<dbReference type="RefSeq" id="WP_139232476.1">
    <property type="nucleotide sequence ID" value="NZ_FPCK01000001.1"/>
</dbReference>
<feature type="domain" description="SH3b" evidence="2">
    <location>
        <begin position="20"/>
        <end position="81"/>
    </location>
</feature>
<evidence type="ECO:0000313" key="3">
    <source>
        <dbReference type="EMBL" id="SFV29816.1"/>
    </source>
</evidence>
<dbReference type="Proteomes" id="UP000199074">
    <property type="component" value="Unassembled WGS sequence"/>
</dbReference>
<evidence type="ECO:0000313" key="4">
    <source>
        <dbReference type="Proteomes" id="UP000199074"/>
    </source>
</evidence>
<feature type="chain" id="PRO_5011442615" evidence="1">
    <location>
        <begin position="20"/>
        <end position="96"/>
    </location>
</feature>
<gene>
    <name evidence="3" type="ORF">SAMN05216456_0845</name>
</gene>
<dbReference type="STRING" id="429728.SAMN05216456_0845"/>
<evidence type="ECO:0000256" key="1">
    <source>
        <dbReference type="SAM" id="SignalP"/>
    </source>
</evidence>
<reference evidence="3 4" key="1">
    <citation type="submission" date="2016-10" db="EMBL/GenBank/DDBJ databases">
        <authorList>
            <person name="de Groot N.N."/>
        </authorList>
    </citation>
    <scope>NUCLEOTIDE SEQUENCE [LARGE SCALE GENOMIC DNA]</scope>
    <source>
        <strain evidence="3 4">IPL20</strain>
    </source>
</reference>
<dbReference type="EMBL" id="FPCK01000001">
    <property type="protein sequence ID" value="SFV29816.1"/>
    <property type="molecule type" value="Genomic_DNA"/>
</dbReference>
<proteinExistence type="predicted"/>
<feature type="signal peptide" evidence="1">
    <location>
        <begin position="1"/>
        <end position="19"/>
    </location>
</feature>
<protein>
    <submittedName>
        <fullName evidence="3">SH3 domain-containing protein</fullName>
    </submittedName>
</protein>
<name>A0A1I7N5G8_9HYPH</name>
<accession>A0A1I7N5G8</accession>
<dbReference type="OrthoDB" id="102964at2"/>